<dbReference type="PROSITE" id="PS50075">
    <property type="entry name" value="CARRIER"/>
    <property type="match status" value="1"/>
</dbReference>
<evidence type="ECO:0000256" key="3">
    <source>
        <dbReference type="ARBA" id="ARBA00022553"/>
    </source>
</evidence>
<evidence type="ECO:0000256" key="2">
    <source>
        <dbReference type="ARBA" id="ARBA00022450"/>
    </source>
</evidence>
<dbReference type="InterPro" id="IPR006162">
    <property type="entry name" value="Ppantetheine_attach_site"/>
</dbReference>
<dbReference type="PROSITE" id="PS00012">
    <property type="entry name" value="PHOSPHOPANTETHEINE"/>
    <property type="match status" value="1"/>
</dbReference>
<name>G7I0P7_9CORY</name>
<organism evidence="5 6">
    <name type="scientific">Corynebacterium casei UCMA 3821</name>
    <dbReference type="NCBI Taxonomy" id="1110505"/>
    <lineage>
        <taxon>Bacteria</taxon>
        <taxon>Bacillati</taxon>
        <taxon>Actinomycetota</taxon>
        <taxon>Actinomycetes</taxon>
        <taxon>Mycobacteriales</taxon>
        <taxon>Corynebacteriaceae</taxon>
        <taxon>Corynebacterium</taxon>
    </lineage>
</organism>
<dbReference type="InterPro" id="IPR036736">
    <property type="entry name" value="ACP-like_sf"/>
</dbReference>
<evidence type="ECO:0000256" key="1">
    <source>
        <dbReference type="ARBA" id="ARBA00001957"/>
    </source>
</evidence>
<gene>
    <name evidence="5" type="ORF">CCAS_12730</name>
</gene>
<dbReference type="Gene3D" id="3.30.559.10">
    <property type="entry name" value="Chloramphenicol acetyltransferase-like domain"/>
    <property type="match status" value="1"/>
</dbReference>
<dbReference type="Proteomes" id="UP000004840">
    <property type="component" value="Unassembled WGS sequence"/>
</dbReference>
<keyword evidence="2" id="KW-0596">Phosphopantetheine</keyword>
<dbReference type="Gene3D" id="1.10.1200.10">
    <property type="entry name" value="ACP-like"/>
    <property type="match status" value="1"/>
</dbReference>
<evidence type="ECO:0000313" key="6">
    <source>
        <dbReference type="Proteomes" id="UP000004840"/>
    </source>
</evidence>
<dbReference type="EMBL" id="CAFW01000094">
    <property type="protein sequence ID" value="CCE56012.1"/>
    <property type="molecule type" value="Genomic_DNA"/>
</dbReference>
<sequence length="521" mass="57991">MKVNTLRASVQWPAGDHPAPELTGMQRTYLAGTEIPVQAGGASAHLYLEMDGCALEPSEFFAQILNVLPEFPELTEVIVEPGVRGRTEGLNFELDVIDVRENDEEEIAAWLNDKRVLETNTGFDCKNELPVRIAVTLLPHGRHRIHFNVSMVAMNLLGVNRFFSRLSRARKQQIVPFTVIPAESFRETANICEPRTRSFWAEIPRQDAEKNDRHDAKILAAFCSTLAAVTGELGIVLNIAKLTVNDESISLFEANLNESEAQQQVLLEVEESLNRAMVLDDGLVKLRQRRELHPEKSEVPVVFTPLTHHGDLFCEQVSSYIGELSWISSQVPNVVIDLQTFWENSRLIINWDVRVDLLPAGLAEEMLIDFKNRLVDEIFDSNTNLDCTIPIDQSSLKNKSERWGTVDLASALRDPTPRDDSSVETLASASLVMVVQIAMGDCLGIPIEENDNFFQLGGDSLKATNVASLLRDIFDIPSLGIRELLRSPTPVGTAQEIAKCLGDDANEIAELTLKTLESQEV</sequence>
<accession>G7I0P7</accession>
<dbReference type="SUPFAM" id="SSF52777">
    <property type="entry name" value="CoA-dependent acyltransferases"/>
    <property type="match status" value="1"/>
</dbReference>
<protein>
    <submittedName>
        <fullName evidence="5">Non-ribosomal siderophore peptide synthetase component</fullName>
    </submittedName>
</protein>
<dbReference type="SUPFAM" id="SSF47336">
    <property type="entry name" value="ACP-like"/>
    <property type="match status" value="1"/>
</dbReference>
<dbReference type="AlphaFoldDB" id="G7I0P7"/>
<dbReference type="InterPro" id="IPR023213">
    <property type="entry name" value="CAT-like_dom_sf"/>
</dbReference>
<feature type="domain" description="Carrier" evidence="4">
    <location>
        <begin position="421"/>
        <end position="501"/>
    </location>
</feature>
<proteinExistence type="predicted"/>
<keyword evidence="3" id="KW-0597">Phosphoprotein</keyword>
<evidence type="ECO:0000313" key="5">
    <source>
        <dbReference type="EMBL" id="CCE56012.1"/>
    </source>
</evidence>
<comment type="cofactor">
    <cofactor evidence="1">
        <name>pantetheine 4'-phosphate</name>
        <dbReference type="ChEBI" id="CHEBI:47942"/>
    </cofactor>
</comment>
<reference evidence="5 6" key="1">
    <citation type="journal article" date="2012" name="J. Bacteriol.">
        <title>Genome Sequence of Corynebacterium casei UCMA 3821, Isolated from a Smear-Ripened Cheese.</title>
        <authorList>
            <person name="Monnet C."/>
            <person name="Loux V."/>
            <person name="Bento P."/>
            <person name="Gibrat J.F."/>
            <person name="Straub C."/>
            <person name="Bonnarme P."/>
            <person name="Landaud S."/>
            <person name="Irlinger F."/>
        </authorList>
    </citation>
    <scope>NUCLEOTIDE SEQUENCE [LARGE SCALE GENOMIC DNA]</scope>
    <source>
        <strain evidence="5 6">UCMA 3821</strain>
    </source>
</reference>
<dbReference type="InterPro" id="IPR009081">
    <property type="entry name" value="PP-bd_ACP"/>
</dbReference>
<dbReference type="Pfam" id="PF00550">
    <property type="entry name" value="PP-binding"/>
    <property type="match status" value="1"/>
</dbReference>
<dbReference type="RefSeq" id="WP_006823450.1">
    <property type="nucleotide sequence ID" value="NZ_CAFW01000094.1"/>
</dbReference>
<evidence type="ECO:0000259" key="4">
    <source>
        <dbReference type="PROSITE" id="PS50075"/>
    </source>
</evidence>
<comment type="caution">
    <text evidence="5">The sequence shown here is derived from an EMBL/GenBank/DDBJ whole genome shotgun (WGS) entry which is preliminary data.</text>
</comment>